<reference evidence="5 6" key="1">
    <citation type="submission" date="2016-04" db="EMBL/GenBank/DDBJ databases">
        <authorList>
            <person name="Evans L.H."/>
            <person name="Alamgir A."/>
            <person name="Owens N."/>
            <person name="Weber N.D."/>
            <person name="Virtaneva K."/>
            <person name="Barbian K."/>
            <person name="Babar A."/>
            <person name="Rosenke K."/>
        </authorList>
    </citation>
    <scope>NUCLEOTIDE SEQUENCE [LARGE SCALE GENOMIC DNA]</scope>
    <source>
        <strain evidence="5 6">LMa1</strain>
    </source>
</reference>
<dbReference type="GO" id="GO:0016787">
    <property type="term" value="F:hydrolase activity"/>
    <property type="evidence" value="ECO:0007669"/>
    <property type="project" value="UniProtKB-KW"/>
</dbReference>
<evidence type="ECO:0000313" key="5">
    <source>
        <dbReference type="EMBL" id="OAT80354.1"/>
    </source>
</evidence>
<dbReference type="OrthoDB" id="9796612at2"/>
<accession>A0A1B7LC98</accession>
<evidence type="ECO:0000256" key="3">
    <source>
        <dbReference type="ARBA" id="ARBA00022801"/>
    </source>
</evidence>
<evidence type="ECO:0000256" key="4">
    <source>
        <dbReference type="ARBA" id="ARBA00024207"/>
    </source>
</evidence>
<keyword evidence="3" id="KW-0378">Hydrolase</keyword>
<evidence type="ECO:0000313" key="6">
    <source>
        <dbReference type="Proteomes" id="UP000078532"/>
    </source>
</evidence>
<evidence type="ECO:0000256" key="1">
    <source>
        <dbReference type="ARBA" id="ARBA00022649"/>
    </source>
</evidence>
<keyword evidence="2" id="KW-0540">Nuclease</keyword>
<dbReference type="InterPro" id="IPR008201">
    <property type="entry name" value="HepT-like"/>
</dbReference>
<dbReference type="EMBL" id="LYVF01000179">
    <property type="protein sequence ID" value="OAT80354.1"/>
    <property type="molecule type" value="Genomic_DNA"/>
</dbReference>
<dbReference type="InterPro" id="IPR037038">
    <property type="entry name" value="HepT-like_sf"/>
</dbReference>
<name>A0A1B7LC98_9FIRM</name>
<dbReference type="AlphaFoldDB" id="A0A1B7LC98"/>
<dbReference type="GO" id="GO:0110001">
    <property type="term" value="C:toxin-antitoxin complex"/>
    <property type="evidence" value="ECO:0007669"/>
    <property type="project" value="InterPro"/>
</dbReference>
<dbReference type="Gene3D" id="1.20.120.580">
    <property type="entry name" value="bsu32300-like"/>
    <property type="match status" value="1"/>
</dbReference>
<dbReference type="PANTHER" id="PTHR33397:SF5">
    <property type="entry name" value="RNASE YUTE-RELATED"/>
    <property type="match status" value="1"/>
</dbReference>
<sequence>MVDRELLMEKTKLLNEYINDLEEKKNITLDDLKNDKVLRRYIERTLHLAVEACLDTGNHLVADLALREPEDYKDIMTVLAEAGHLPKNKLARFKKMAQFRNVIVHDYARLDPEILLGILQKNLADLRLFAAMIRDKFL</sequence>
<dbReference type="GO" id="GO:0004540">
    <property type="term" value="F:RNA nuclease activity"/>
    <property type="evidence" value="ECO:0007669"/>
    <property type="project" value="InterPro"/>
</dbReference>
<proteinExistence type="inferred from homology"/>
<comment type="similarity">
    <text evidence="4">Belongs to the HepT RNase toxin family.</text>
</comment>
<dbReference type="STRING" id="1838280.A6M21_13775"/>
<dbReference type="Proteomes" id="UP000078532">
    <property type="component" value="Unassembled WGS sequence"/>
</dbReference>
<dbReference type="Pfam" id="PF01934">
    <property type="entry name" value="HepT-like"/>
    <property type="match status" value="1"/>
</dbReference>
<organism evidence="5 6">
    <name type="scientific">Desulfotomaculum copahuensis</name>
    <dbReference type="NCBI Taxonomy" id="1838280"/>
    <lineage>
        <taxon>Bacteria</taxon>
        <taxon>Bacillati</taxon>
        <taxon>Bacillota</taxon>
        <taxon>Clostridia</taxon>
        <taxon>Eubacteriales</taxon>
        <taxon>Desulfotomaculaceae</taxon>
        <taxon>Desulfotomaculum</taxon>
    </lineage>
</organism>
<dbReference type="InterPro" id="IPR052379">
    <property type="entry name" value="Type_VII_TA_RNase"/>
</dbReference>
<dbReference type="RefSeq" id="WP_066669937.1">
    <property type="nucleotide sequence ID" value="NZ_LYVF01000179.1"/>
</dbReference>
<dbReference type="PANTHER" id="PTHR33397">
    <property type="entry name" value="UPF0331 PROTEIN YUTE"/>
    <property type="match status" value="1"/>
</dbReference>
<keyword evidence="6" id="KW-1185">Reference proteome</keyword>
<gene>
    <name evidence="5" type="ORF">A6M21_13775</name>
</gene>
<keyword evidence="1" id="KW-1277">Toxin-antitoxin system</keyword>
<evidence type="ECO:0008006" key="7">
    <source>
        <dbReference type="Google" id="ProtNLM"/>
    </source>
</evidence>
<comment type="caution">
    <text evidence="5">The sequence shown here is derived from an EMBL/GenBank/DDBJ whole genome shotgun (WGS) entry which is preliminary data.</text>
</comment>
<evidence type="ECO:0000256" key="2">
    <source>
        <dbReference type="ARBA" id="ARBA00022722"/>
    </source>
</evidence>
<protein>
    <recommendedName>
        <fullName evidence="7">DUF86 domain-containing protein</fullName>
    </recommendedName>
</protein>
<dbReference type="NCBIfam" id="NF047751">
    <property type="entry name" value="HepT_toxin"/>
    <property type="match status" value="1"/>
</dbReference>